<organism evidence="2 3">
    <name type="scientific">Adineta steineri</name>
    <dbReference type="NCBI Taxonomy" id="433720"/>
    <lineage>
        <taxon>Eukaryota</taxon>
        <taxon>Metazoa</taxon>
        <taxon>Spiralia</taxon>
        <taxon>Gnathifera</taxon>
        <taxon>Rotifera</taxon>
        <taxon>Eurotatoria</taxon>
        <taxon>Bdelloidea</taxon>
        <taxon>Adinetida</taxon>
        <taxon>Adinetidae</taxon>
        <taxon>Adineta</taxon>
    </lineage>
</organism>
<proteinExistence type="predicted"/>
<dbReference type="Proteomes" id="UP000663881">
    <property type="component" value="Unassembled WGS sequence"/>
</dbReference>
<feature type="compositionally biased region" description="Basic and acidic residues" evidence="1">
    <location>
        <begin position="683"/>
        <end position="701"/>
    </location>
</feature>
<feature type="compositionally biased region" description="Low complexity" evidence="1">
    <location>
        <begin position="27"/>
        <end position="53"/>
    </location>
</feature>
<feature type="compositionally biased region" description="Basic and acidic residues" evidence="1">
    <location>
        <begin position="495"/>
        <end position="504"/>
    </location>
</feature>
<feature type="compositionally biased region" description="Basic and acidic residues" evidence="1">
    <location>
        <begin position="323"/>
        <end position="332"/>
    </location>
</feature>
<evidence type="ECO:0000256" key="1">
    <source>
        <dbReference type="SAM" id="MobiDB-lite"/>
    </source>
</evidence>
<feature type="compositionally biased region" description="Polar residues" evidence="1">
    <location>
        <begin position="54"/>
        <end position="85"/>
    </location>
</feature>
<feature type="compositionally biased region" description="Polar residues" evidence="1">
    <location>
        <begin position="505"/>
        <end position="514"/>
    </location>
</feature>
<gene>
    <name evidence="2" type="ORF">OKA104_LOCUS26814</name>
</gene>
<feature type="compositionally biased region" description="Polar residues" evidence="1">
    <location>
        <begin position="297"/>
        <end position="307"/>
    </location>
</feature>
<reference evidence="2" key="1">
    <citation type="submission" date="2021-02" db="EMBL/GenBank/DDBJ databases">
        <authorList>
            <person name="Nowell W R."/>
        </authorList>
    </citation>
    <scope>NUCLEOTIDE SEQUENCE</scope>
</reference>
<evidence type="ECO:0000313" key="3">
    <source>
        <dbReference type="Proteomes" id="UP000663881"/>
    </source>
</evidence>
<feature type="compositionally biased region" description="Low complexity" evidence="1">
    <location>
        <begin position="592"/>
        <end position="612"/>
    </location>
</feature>
<dbReference type="EMBL" id="CAJOAY010002390">
    <property type="protein sequence ID" value="CAF3948568.1"/>
    <property type="molecule type" value="Genomic_DNA"/>
</dbReference>
<accession>A0A819KGC3</accession>
<comment type="caution">
    <text evidence="2">The sequence shown here is derived from an EMBL/GenBank/DDBJ whole genome shotgun (WGS) entry which is preliminary data.</text>
</comment>
<feature type="compositionally biased region" description="Basic residues" evidence="1">
    <location>
        <begin position="614"/>
        <end position="623"/>
    </location>
</feature>
<feature type="region of interest" description="Disordered" evidence="1">
    <location>
        <begin position="1"/>
        <end position="85"/>
    </location>
</feature>
<name>A0A819KGC3_9BILA</name>
<feature type="region of interest" description="Disordered" evidence="1">
    <location>
        <begin position="291"/>
        <end position="337"/>
    </location>
</feature>
<feature type="region of interest" description="Disordered" evidence="1">
    <location>
        <begin position="495"/>
        <end position="549"/>
    </location>
</feature>
<feature type="compositionally biased region" description="Polar residues" evidence="1">
    <location>
        <begin position="540"/>
        <end position="549"/>
    </location>
</feature>
<sequence>MASVKGAGGQSKTKSVEQRTRLPLALKPSSTTKSSTTTSNKTTSSLPPTTMTSNETSSLPSTVTTFNEASSSLTKTGNQTSASKTNVNQVGLSTTVKMKKSKSISKSQIIIDNGGDSDQEQEFDLNISIEESGGLENSGNQNTKSVFDFLILGDLEQYIMEHISSYSKNICDFPGVKGNDEMKKEINKLYHDHRKTSINSTIIFKANKTRTTPTQQLLLKNKKLFLYVDGAIKDKISNKKKKKVLVDSTSNRDDDHTKVSEINSINNNRNKHQGRSTCMNKKVGKFEKDNKLRYTENKNTNTVNDSLNEPENEDVYLSSSEGESEHPEEKNEINVSSGGIKRRLIHRRGGAKNCGTFMLLTKEEEVQDCVQSALSYARDHGTLMSGVQLKTLMDILNTEITKDRANALLEVISKNIEIVPNPYFISPISKRPIYQYYGARYELEEVAPIRYIPIPTGITKQYAKKQDEKENSNYDEKNEIEEVEKQNNISLMKHDDQGKCDINKNNRSLVTPTSLDKENTVGDEESLSPIKSKSIDKNNHGSIFNDNNNANTVTTEEKISDANVNTAITYTDTHTIDSTTTDDANIEPLNNQISPIQSAPTSSSLSLNFSTSTPKKKLAKQSKNKNVITSRKISKKCSQRRSIFLRSKTNKKQENLSGITHKRKQDDVHSCSTTSNTSSKKQKLADEGKKRQNHESLPENL</sequence>
<feature type="compositionally biased region" description="Low complexity" evidence="1">
    <location>
        <begin position="670"/>
        <end position="679"/>
    </location>
</feature>
<protein>
    <submittedName>
        <fullName evidence="2">Uncharacterized protein</fullName>
    </submittedName>
</protein>
<feature type="region of interest" description="Disordered" evidence="1">
    <location>
        <begin position="592"/>
        <end position="701"/>
    </location>
</feature>
<dbReference type="AlphaFoldDB" id="A0A819KGC3"/>
<evidence type="ECO:0000313" key="2">
    <source>
        <dbReference type="EMBL" id="CAF3948568.1"/>
    </source>
</evidence>